<feature type="region of interest" description="Disordered" evidence="2">
    <location>
        <begin position="57"/>
        <end position="79"/>
    </location>
</feature>
<name>A0AB39Z717_DROSZ</name>
<dbReference type="Gene3D" id="6.10.250.1050">
    <property type="match status" value="1"/>
</dbReference>
<evidence type="ECO:0000313" key="3">
    <source>
        <dbReference type="Proteomes" id="UP001652628"/>
    </source>
</evidence>
<proteinExistence type="inferred from homology"/>
<sequence length="286" mass="32541">MTAKKATFDLMNLGYPVHSDPYEIDHDSSSSSQKAPSETVMSFKELKEKLHKEAKNIMPDFFPRDPSSTSEDSDDCDFPETVKERARRISFVRRRKLHYNEFTTVELARRLIHEEFNMSSESLHSEEKDYMEEIVQEECAPCDGDSDESYPYIQYDRLTTQSQVSDESVPKEDPEPGFQPTHHCYDKLINEIVEQPVADVPKEVVPIAEPKAPTPPAPSPPPAPVEVEVVEEIDPEVGSQARASQEKRTRVIDRGEHIDLSANNTVPKSTRSKAVKRSPERKSRNL</sequence>
<feature type="compositionally biased region" description="Polar residues" evidence="2">
    <location>
        <begin position="29"/>
        <end position="40"/>
    </location>
</feature>
<dbReference type="PANTHER" id="PTHR12398">
    <property type="entry name" value="PROTEIN PHOSPHATASE INHIBITOR"/>
    <property type="match status" value="1"/>
</dbReference>
<reference evidence="4" key="2">
    <citation type="submission" date="2025-08" db="UniProtKB">
        <authorList>
            <consortium name="RefSeq"/>
        </authorList>
    </citation>
    <scope>IDENTIFICATION</scope>
</reference>
<dbReference type="GeneID" id="108009526"/>
<feature type="region of interest" description="Disordered" evidence="2">
    <location>
        <begin position="21"/>
        <end position="40"/>
    </location>
</feature>
<dbReference type="PANTHER" id="PTHR12398:SF20">
    <property type="entry name" value="PROTEIN PHOSPHATASE 1 REGULATORY INHIBITOR SUBUNIT 2"/>
    <property type="match status" value="1"/>
</dbReference>
<organism evidence="3 4">
    <name type="scientific">Drosophila suzukii</name>
    <name type="common">Spotted-wing drosophila fruit fly</name>
    <dbReference type="NCBI Taxonomy" id="28584"/>
    <lineage>
        <taxon>Eukaryota</taxon>
        <taxon>Metazoa</taxon>
        <taxon>Ecdysozoa</taxon>
        <taxon>Arthropoda</taxon>
        <taxon>Hexapoda</taxon>
        <taxon>Insecta</taxon>
        <taxon>Pterygota</taxon>
        <taxon>Neoptera</taxon>
        <taxon>Endopterygota</taxon>
        <taxon>Diptera</taxon>
        <taxon>Brachycera</taxon>
        <taxon>Muscomorpha</taxon>
        <taxon>Ephydroidea</taxon>
        <taxon>Drosophilidae</taxon>
        <taxon>Drosophila</taxon>
        <taxon>Sophophora</taxon>
    </lineage>
</organism>
<gene>
    <name evidence="4" type="primary">LOC108009526</name>
</gene>
<protein>
    <submittedName>
        <fullName evidence="4">Uncharacterized protein</fullName>
    </submittedName>
</protein>
<feature type="compositionally biased region" description="Basic and acidic residues" evidence="2">
    <location>
        <begin position="277"/>
        <end position="286"/>
    </location>
</feature>
<reference evidence="3" key="1">
    <citation type="submission" date="2025-05" db="UniProtKB">
        <authorList>
            <consortium name="RefSeq"/>
        </authorList>
    </citation>
    <scope>NUCLEOTIDE SEQUENCE [LARGE SCALE GENOMIC DNA]</scope>
</reference>
<feature type="region of interest" description="Disordered" evidence="2">
    <location>
        <begin position="204"/>
        <end position="286"/>
    </location>
</feature>
<keyword evidence="3" id="KW-1185">Reference proteome</keyword>
<dbReference type="Pfam" id="PF04979">
    <property type="entry name" value="IPP-2"/>
    <property type="match status" value="1"/>
</dbReference>
<accession>A0AB39Z717</accession>
<evidence type="ECO:0000256" key="1">
    <source>
        <dbReference type="ARBA" id="ARBA00005472"/>
    </source>
</evidence>
<dbReference type="GO" id="GO:0004864">
    <property type="term" value="F:protein phosphatase inhibitor activity"/>
    <property type="evidence" value="ECO:0007669"/>
    <property type="project" value="InterPro"/>
</dbReference>
<feature type="region of interest" description="Disordered" evidence="2">
    <location>
        <begin position="159"/>
        <end position="182"/>
    </location>
</feature>
<dbReference type="Proteomes" id="UP001652628">
    <property type="component" value="Chromosome 2L"/>
</dbReference>
<evidence type="ECO:0000256" key="2">
    <source>
        <dbReference type="SAM" id="MobiDB-lite"/>
    </source>
</evidence>
<feature type="compositionally biased region" description="Basic and acidic residues" evidence="2">
    <location>
        <begin position="244"/>
        <end position="259"/>
    </location>
</feature>
<dbReference type="AlphaFoldDB" id="A0AB39Z717"/>
<dbReference type="RefSeq" id="XP_016929451.3">
    <property type="nucleotide sequence ID" value="XM_017073962.3"/>
</dbReference>
<dbReference type="GO" id="GO:0009966">
    <property type="term" value="P:regulation of signal transduction"/>
    <property type="evidence" value="ECO:0007669"/>
    <property type="project" value="InterPro"/>
</dbReference>
<dbReference type="InterPro" id="IPR007062">
    <property type="entry name" value="PPI-2"/>
</dbReference>
<comment type="similarity">
    <text evidence="1">Belongs to the protein phosphatase inhibitor 2 family.</text>
</comment>
<feature type="compositionally biased region" description="Pro residues" evidence="2">
    <location>
        <begin position="212"/>
        <end position="224"/>
    </location>
</feature>
<evidence type="ECO:0000313" key="4">
    <source>
        <dbReference type="RefSeq" id="XP_016929451.3"/>
    </source>
</evidence>